<comment type="caution">
    <text evidence="1">The sequence shown here is derived from an EMBL/GenBank/DDBJ whole genome shotgun (WGS) entry which is preliminary data.</text>
</comment>
<proteinExistence type="predicted"/>
<keyword evidence="2" id="KW-1185">Reference proteome</keyword>
<name>A0A4Q9LNV2_9MICR</name>
<dbReference type="VEuPathDB" id="MicrosporidiaDB:CWI39_3488p0010"/>
<gene>
    <name evidence="1" type="ORF">CWI36_0052p0010</name>
</gene>
<evidence type="ECO:0000313" key="1">
    <source>
        <dbReference type="EMBL" id="TBU09195.1"/>
    </source>
</evidence>
<dbReference type="VEuPathDB" id="MicrosporidiaDB:CWI36_0052p0010"/>
<dbReference type="Proteomes" id="UP000291404">
    <property type="component" value="Unassembled WGS sequence"/>
</dbReference>
<protein>
    <submittedName>
        <fullName evidence="1">Uncharacterized protein</fullName>
    </submittedName>
</protein>
<evidence type="ECO:0000313" key="2">
    <source>
        <dbReference type="Proteomes" id="UP000291404"/>
    </source>
</evidence>
<dbReference type="AlphaFoldDB" id="A0A4Q9LNV2"/>
<sequence>MVVYIMSNDRYFEAAVYGGEVCKYKVNIGNIEGSVSMGKINRSKDKDIRGSNKGKGKDNTFLNFNTINNTPLNIYANNKSPLVNTTDIYTFLVNSTDDNTPLITLPIITPFFPTTHIINSPFPSIPYSIDNLEINSNICYNHKCDNNSNSKNNAIKDTGNNTINTNTSSTNTTINTSTTTFTNNTNNNNTITKILLKSDDESEISRYYEDDCSIEDFVNELAVLSKEIMRWLLVAMVKEKFLCGNTEFKEYSDECCRSDFID</sequence>
<accession>A0A4Q9LNV2</accession>
<reference evidence="1 2" key="1">
    <citation type="submission" date="2017-12" db="EMBL/GenBank/DDBJ databases">
        <authorList>
            <person name="Pombert J.-F."/>
            <person name="Haag K.L."/>
            <person name="Ebert D."/>
        </authorList>
    </citation>
    <scope>NUCLEOTIDE SEQUENCE [LARGE SCALE GENOMIC DNA]</scope>
    <source>
        <strain evidence="1">BE-OM-2</strain>
    </source>
</reference>
<organism evidence="1 2">
    <name type="scientific">Hamiltosporidium magnivora</name>
    <dbReference type="NCBI Taxonomy" id="148818"/>
    <lineage>
        <taxon>Eukaryota</taxon>
        <taxon>Fungi</taxon>
        <taxon>Fungi incertae sedis</taxon>
        <taxon>Microsporidia</taxon>
        <taxon>Dubosqiidae</taxon>
        <taxon>Hamiltosporidium</taxon>
    </lineage>
</organism>
<dbReference type="EMBL" id="PITI01000052">
    <property type="protein sequence ID" value="TBU09195.1"/>
    <property type="molecule type" value="Genomic_DNA"/>
</dbReference>